<dbReference type="NCBIfam" id="NF002964">
    <property type="entry name" value="PRK03635.1"/>
    <property type="match status" value="1"/>
</dbReference>
<evidence type="ECO:0000259" key="5">
    <source>
        <dbReference type="PROSITE" id="PS50931"/>
    </source>
</evidence>
<dbReference type="PROSITE" id="PS50931">
    <property type="entry name" value="HTH_LYSR"/>
    <property type="match status" value="1"/>
</dbReference>
<evidence type="ECO:0000256" key="4">
    <source>
        <dbReference type="ARBA" id="ARBA00023163"/>
    </source>
</evidence>
<proteinExistence type="inferred from homology"/>
<name>W9V7S1_9GAMM</name>
<dbReference type="OrthoDB" id="3252676at2"/>
<dbReference type="PANTHER" id="PTHR30579:SF2">
    <property type="entry name" value="HTH-TYPE TRANSCRIPTIONAL REGULATOR ARGP"/>
    <property type="match status" value="1"/>
</dbReference>
<dbReference type="Proteomes" id="UP000019464">
    <property type="component" value="Unassembled WGS sequence"/>
</dbReference>
<reference evidence="7" key="1">
    <citation type="submission" date="2012-11" db="EMBL/GenBank/DDBJ databases">
        <authorList>
            <person name="Singh A."/>
            <person name="Pinnaka A.K."/>
            <person name="Vaidya B."/>
        </authorList>
    </citation>
    <scope>NUCLEOTIDE SEQUENCE [LARGE SCALE GENOMIC DNA]</scope>
    <source>
        <strain evidence="7">AK23</strain>
    </source>
</reference>
<dbReference type="STRING" id="1229521.D791_00268"/>
<dbReference type="NCBIfam" id="TIGR03298">
    <property type="entry name" value="argP"/>
    <property type="match status" value="1"/>
</dbReference>
<dbReference type="Pfam" id="PF03466">
    <property type="entry name" value="LysR_substrate"/>
    <property type="match status" value="1"/>
</dbReference>
<dbReference type="Pfam" id="PF00126">
    <property type="entry name" value="HTH_1"/>
    <property type="match status" value="1"/>
</dbReference>
<dbReference type="PRINTS" id="PR00039">
    <property type="entry name" value="HTHLYSR"/>
</dbReference>
<dbReference type="Gene3D" id="1.10.10.10">
    <property type="entry name" value="Winged helix-like DNA-binding domain superfamily/Winged helix DNA-binding domain"/>
    <property type="match status" value="1"/>
</dbReference>
<dbReference type="AlphaFoldDB" id="W9V7S1"/>
<dbReference type="InterPro" id="IPR036390">
    <property type="entry name" value="WH_DNA-bd_sf"/>
</dbReference>
<organism evidence="6 7">
    <name type="scientific">Nitrincola nitratireducens</name>
    <dbReference type="NCBI Taxonomy" id="1229521"/>
    <lineage>
        <taxon>Bacteria</taxon>
        <taxon>Pseudomonadati</taxon>
        <taxon>Pseudomonadota</taxon>
        <taxon>Gammaproteobacteria</taxon>
        <taxon>Oceanospirillales</taxon>
        <taxon>Oceanospirillaceae</taxon>
        <taxon>Nitrincola</taxon>
    </lineage>
</organism>
<dbReference type="InterPro" id="IPR050176">
    <property type="entry name" value="LTTR"/>
</dbReference>
<dbReference type="GO" id="GO:0003700">
    <property type="term" value="F:DNA-binding transcription factor activity"/>
    <property type="evidence" value="ECO:0007669"/>
    <property type="project" value="InterPro"/>
</dbReference>
<dbReference type="InterPro" id="IPR000847">
    <property type="entry name" value="LysR_HTH_N"/>
</dbReference>
<dbReference type="InterPro" id="IPR005119">
    <property type="entry name" value="LysR_subst-bd"/>
</dbReference>
<dbReference type="GO" id="GO:0003677">
    <property type="term" value="F:DNA binding"/>
    <property type="evidence" value="ECO:0007669"/>
    <property type="project" value="UniProtKB-KW"/>
</dbReference>
<comment type="similarity">
    <text evidence="1">Belongs to the LysR transcriptional regulatory family.</text>
</comment>
<accession>W9V7S1</accession>
<evidence type="ECO:0000256" key="2">
    <source>
        <dbReference type="ARBA" id="ARBA00023015"/>
    </source>
</evidence>
<dbReference type="InterPro" id="IPR017685">
    <property type="entry name" value="ArgP"/>
</dbReference>
<dbReference type="NCBIfam" id="NF009888">
    <property type="entry name" value="PRK13348.1"/>
    <property type="match status" value="1"/>
</dbReference>
<evidence type="ECO:0000256" key="3">
    <source>
        <dbReference type="ARBA" id="ARBA00023125"/>
    </source>
</evidence>
<dbReference type="PATRIC" id="fig|1229521.3.peg.278"/>
<gene>
    <name evidence="6" type="ORF">D791_00268</name>
</gene>
<feature type="domain" description="HTH lysR-type" evidence="5">
    <location>
        <begin position="2"/>
        <end position="58"/>
    </location>
</feature>
<evidence type="ECO:0000313" key="7">
    <source>
        <dbReference type="Proteomes" id="UP000019464"/>
    </source>
</evidence>
<dbReference type="PANTHER" id="PTHR30579">
    <property type="entry name" value="TRANSCRIPTIONAL REGULATOR"/>
    <property type="match status" value="1"/>
</dbReference>
<dbReference type="InterPro" id="IPR036388">
    <property type="entry name" value="WH-like_DNA-bd_sf"/>
</dbReference>
<keyword evidence="4" id="KW-0804">Transcription</keyword>
<dbReference type="SUPFAM" id="SSF46785">
    <property type="entry name" value="Winged helix' DNA-binding domain"/>
    <property type="match status" value="1"/>
</dbReference>
<keyword evidence="3" id="KW-0238">DNA-binding</keyword>
<keyword evidence="2" id="KW-0805">Transcription regulation</keyword>
<evidence type="ECO:0000313" key="6">
    <source>
        <dbReference type="EMBL" id="EXJ12926.1"/>
    </source>
</evidence>
<comment type="caution">
    <text evidence="6">The sequence shown here is derived from an EMBL/GenBank/DDBJ whole genome shotgun (WGS) entry which is preliminary data.</text>
</comment>
<keyword evidence="7" id="KW-1185">Reference proteome</keyword>
<dbReference type="EMBL" id="AONB01000001">
    <property type="protein sequence ID" value="EXJ12926.1"/>
    <property type="molecule type" value="Genomic_DNA"/>
</dbReference>
<protein>
    <submittedName>
        <fullName evidence="6">Putative HTH-type transcriptional regulator</fullName>
    </submittedName>
</protein>
<sequence>MIDYRLLQALAAVFEQGGFEKAAQALHLTQSAVSQRIKQLESQLGQPLLFRSTPPKPTLMGERLLNHLQQVKQMEASLGLAIDPEDLIIRITVNADSLATWLPEALVIDQYPQLRFDISVEDQAVGLRRMKQGEVMACLCDSAVPVNGGACIALGTMRYRALASPHFIKRLHLETFDAHRLLYAPCLVYSRDDALQHQFMTAMAGAEPKTIHLIPSSEGFVKAALAGLGFGMMPELQVKGLIESQQLVDVVPGYVQDIPLYWHFWQAESPVMAQVRQSVIKAAKQHLYNPQEVAK</sequence>
<dbReference type="Gene3D" id="3.40.190.290">
    <property type="match status" value="1"/>
</dbReference>
<evidence type="ECO:0000256" key="1">
    <source>
        <dbReference type="ARBA" id="ARBA00009437"/>
    </source>
</evidence>
<dbReference type="SUPFAM" id="SSF53850">
    <property type="entry name" value="Periplasmic binding protein-like II"/>
    <property type="match status" value="1"/>
</dbReference>
<reference evidence="6 7" key="2">
    <citation type="journal article" date="2015" name="Syst. Appl. Microbiol.">
        <title>Nitrincola nitratireducens sp. nov. isolated from a haloalkaline crater lake.</title>
        <authorList>
            <person name="Singh A."/>
            <person name="Vaidya B."/>
            <person name="Tanuku N.R."/>
            <person name="Pinnaka A.K."/>
        </authorList>
    </citation>
    <scope>NUCLEOTIDE SEQUENCE [LARGE SCALE GENOMIC DNA]</scope>
    <source>
        <strain evidence="6 7">AK23</strain>
    </source>
</reference>
<dbReference type="RefSeq" id="WP_036506723.1">
    <property type="nucleotide sequence ID" value="NZ_AONB01000001.1"/>
</dbReference>